<dbReference type="Proteomes" id="UP000070226">
    <property type="component" value="Unassembled WGS sequence"/>
</dbReference>
<feature type="transmembrane region" description="Helical" evidence="9">
    <location>
        <begin position="29"/>
        <end position="49"/>
    </location>
</feature>
<reference evidence="11 12" key="1">
    <citation type="submission" date="2016-01" db="EMBL/GenBank/DDBJ databases">
        <authorList>
            <person name="Oliw E.H."/>
        </authorList>
    </citation>
    <scope>NUCLEOTIDE SEQUENCE [LARGE SCALE GENOMIC DNA]</scope>
    <source>
        <strain evidence="11 12">CMW7756B</strain>
    </source>
</reference>
<dbReference type="Gene3D" id="3.40.50.1110">
    <property type="entry name" value="SGNH hydrolase"/>
    <property type="match status" value="1"/>
</dbReference>
<evidence type="ECO:0000256" key="8">
    <source>
        <dbReference type="SAM" id="MobiDB-lite"/>
    </source>
</evidence>
<feature type="transmembrane region" description="Helical" evidence="9">
    <location>
        <begin position="190"/>
        <end position="210"/>
    </location>
</feature>
<evidence type="ECO:0000256" key="6">
    <source>
        <dbReference type="ARBA" id="ARBA00023136"/>
    </source>
</evidence>
<evidence type="ECO:0000256" key="9">
    <source>
        <dbReference type="SAM" id="Phobius"/>
    </source>
</evidence>
<evidence type="ECO:0000256" key="3">
    <source>
        <dbReference type="ARBA" id="ARBA00022679"/>
    </source>
</evidence>
<dbReference type="InterPro" id="IPR050879">
    <property type="entry name" value="Acyltransferase_3"/>
</dbReference>
<feature type="transmembrane region" description="Helical" evidence="9">
    <location>
        <begin position="281"/>
        <end position="301"/>
    </location>
</feature>
<dbReference type="InterPro" id="IPR036514">
    <property type="entry name" value="SGNH_hydro_sf"/>
</dbReference>
<feature type="transmembrane region" description="Helical" evidence="9">
    <location>
        <begin position="225"/>
        <end position="243"/>
    </location>
</feature>
<feature type="transmembrane region" description="Helical" evidence="9">
    <location>
        <begin position="97"/>
        <end position="116"/>
    </location>
</feature>
<dbReference type="PANTHER" id="PTHR23028:SF53">
    <property type="entry name" value="ACYL_TRANSF_3 DOMAIN-CONTAINING PROTEIN"/>
    <property type="match status" value="1"/>
</dbReference>
<dbReference type="GO" id="GO:0009103">
    <property type="term" value="P:lipopolysaccharide biosynthetic process"/>
    <property type="evidence" value="ECO:0007669"/>
    <property type="project" value="TreeGrafter"/>
</dbReference>
<name>A0A133S5X5_9FIRM</name>
<evidence type="ECO:0000256" key="7">
    <source>
        <dbReference type="ARBA" id="ARBA00023315"/>
    </source>
</evidence>
<dbReference type="SUPFAM" id="SSF52266">
    <property type="entry name" value="SGNH hydrolase"/>
    <property type="match status" value="1"/>
</dbReference>
<dbReference type="CDD" id="cd01840">
    <property type="entry name" value="SGNH_hydrolase_yrhL_like"/>
    <property type="match status" value="1"/>
</dbReference>
<sequence length="638" mass="71780">MNRDMGVLNQNKNNFIGIMKNTKKVKDTIQGIDGLKGIAIIGVTLFHMFPNSITGGFLGVSLFFLLSGYLLAFTTADQYKKGTYSVKTYAERRVRRILLPLIIMIMVVLGTLYALVPETLAGIRAEVISILLGYNNWWQISQNADYFTRLANTSPFTHMWFMGIELQYIVAWPIIFWLYRNLSRLLSTRIALLVLTIIALGLGSIMPIMYQPGVDVSRVYFGTDTRVWALLLGAVLGLRYVDVKASTHISKFKKTFGSIFLVTSTLALIVAYVKLNGQDPLTYIIWMPVFTILFALMVLFVEKKYLTIGKFFDMPLLKWLGHHSYGLFLWQYPVIYIFQKLELLNFFGNEIGYYTAMTAVIFLLTIWIDTVTKWFNSLISWSEFFKAIQSYYVKVVTPVASLVILAGGIAFCMAPADKQRDMNDLQARLEANALSQASANEKNKEVNLADVKDPQEMVNIVAVGDSVMLGAAPALRNDFAGIYIDAKVSRYVGAGLDIFKGINKEGRLGDVVIVGLGTNGPITGYYEEETKALVEYLGDRKIYWINNYAPGISWIDENNAYLEKLAKDHPNIVIIDWASLAAKHRDWLGDDGIHPNDLGVKEYSKFVHDQIKADMLSKSSKDRNGRTNPKRVSASADI</sequence>
<evidence type="ECO:0000256" key="2">
    <source>
        <dbReference type="ARBA" id="ARBA00022475"/>
    </source>
</evidence>
<evidence type="ECO:0000256" key="1">
    <source>
        <dbReference type="ARBA" id="ARBA00004651"/>
    </source>
</evidence>
<gene>
    <name evidence="11" type="ORF">HMPREF3233_00610</name>
</gene>
<protein>
    <submittedName>
        <fullName evidence="11">Acyltransferase</fullName>
    </submittedName>
</protein>
<dbReference type="Pfam" id="PF01757">
    <property type="entry name" value="Acyl_transf_3"/>
    <property type="match status" value="1"/>
</dbReference>
<dbReference type="RefSeq" id="WP_060807345.1">
    <property type="nucleotide sequence ID" value="NZ_KQ958060.1"/>
</dbReference>
<dbReference type="PANTHER" id="PTHR23028">
    <property type="entry name" value="ACETYLTRANSFERASE"/>
    <property type="match status" value="1"/>
</dbReference>
<keyword evidence="3 11" id="KW-0808">Transferase</keyword>
<organism evidence="11">
    <name type="scientific">Veillonella atypica</name>
    <dbReference type="NCBI Taxonomy" id="39777"/>
    <lineage>
        <taxon>Bacteria</taxon>
        <taxon>Bacillati</taxon>
        <taxon>Bacillota</taxon>
        <taxon>Negativicutes</taxon>
        <taxon>Veillonellales</taxon>
        <taxon>Veillonellaceae</taxon>
        <taxon>Veillonella</taxon>
    </lineage>
</organism>
<dbReference type="EMBL" id="LRQT01000013">
    <property type="protein sequence ID" value="KXA65096.1"/>
    <property type="molecule type" value="Genomic_DNA"/>
</dbReference>
<feature type="region of interest" description="Disordered" evidence="8">
    <location>
        <begin position="617"/>
        <end position="638"/>
    </location>
</feature>
<comment type="subcellular location">
    <subcellularLocation>
        <location evidence="1">Cell membrane</location>
        <topology evidence="1">Multi-pass membrane protein</topology>
    </subcellularLocation>
</comment>
<feature type="transmembrane region" description="Helical" evidence="9">
    <location>
        <begin position="391"/>
        <end position="416"/>
    </location>
</feature>
<dbReference type="GO" id="GO:0016747">
    <property type="term" value="F:acyltransferase activity, transferring groups other than amino-acyl groups"/>
    <property type="evidence" value="ECO:0007669"/>
    <property type="project" value="InterPro"/>
</dbReference>
<feature type="transmembrane region" description="Helical" evidence="9">
    <location>
        <begin position="351"/>
        <end position="370"/>
    </location>
</feature>
<comment type="caution">
    <text evidence="11">The sequence shown here is derived from an EMBL/GenBank/DDBJ whole genome shotgun (WGS) entry which is preliminary data.</text>
</comment>
<proteinExistence type="predicted"/>
<feature type="transmembrane region" description="Helical" evidence="9">
    <location>
        <begin position="255"/>
        <end position="275"/>
    </location>
</feature>
<feature type="transmembrane region" description="Helical" evidence="9">
    <location>
        <begin position="159"/>
        <end position="178"/>
    </location>
</feature>
<dbReference type="PATRIC" id="fig|39777.7.peg.599"/>
<dbReference type="InterPro" id="IPR002656">
    <property type="entry name" value="Acyl_transf_3_dom"/>
</dbReference>
<dbReference type="AlphaFoldDB" id="A0A133S5X5"/>
<dbReference type="GO" id="GO:0005886">
    <property type="term" value="C:plasma membrane"/>
    <property type="evidence" value="ECO:0007669"/>
    <property type="project" value="UniProtKB-SubCell"/>
</dbReference>
<evidence type="ECO:0000256" key="5">
    <source>
        <dbReference type="ARBA" id="ARBA00022989"/>
    </source>
</evidence>
<keyword evidence="5 9" id="KW-1133">Transmembrane helix</keyword>
<accession>A0A133S5X5</accession>
<keyword evidence="6 9" id="KW-0472">Membrane</keyword>
<evidence type="ECO:0000313" key="11">
    <source>
        <dbReference type="EMBL" id="KXA65096.1"/>
    </source>
</evidence>
<feature type="transmembrane region" description="Helical" evidence="9">
    <location>
        <begin position="55"/>
        <end position="76"/>
    </location>
</feature>
<feature type="domain" description="Acyltransferase 3" evidence="10">
    <location>
        <begin position="30"/>
        <end position="368"/>
    </location>
</feature>
<evidence type="ECO:0000313" key="12">
    <source>
        <dbReference type="Proteomes" id="UP000070226"/>
    </source>
</evidence>
<keyword evidence="2" id="KW-1003">Cell membrane</keyword>
<evidence type="ECO:0000256" key="4">
    <source>
        <dbReference type="ARBA" id="ARBA00022692"/>
    </source>
</evidence>
<keyword evidence="4 9" id="KW-0812">Transmembrane</keyword>
<keyword evidence="7 11" id="KW-0012">Acyltransferase</keyword>
<evidence type="ECO:0000259" key="10">
    <source>
        <dbReference type="Pfam" id="PF01757"/>
    </source>
</evidence>